<evidence type="ECO:0000313" key="3">
    <source>
        <dbReference type="Proteomes" id="UP000184532"/>
    </source>
</evidence>
<keyword evidence="3" id="KW-1185">Reference proteome</keyword>
<reference evidence="3" key="1">
    <citation type="submission" date="2016-11" db="EMBL/GenBank/DDBJ databases">
        <authorList>
            <person name="Varghese N."/>
            <person name="Submissions S."/>
        </authorList>
    </citation>
    <scope>NUCLEOTIDE SEQUENCE [LARGE SCALE GENOMIC DNA]</scope>
    <source>
        <strain evidence="3">DSM 22638</strain>
    </source>
</reference>
<sequence length="358" mass="41047">MKNIIYFLIVASSLLACKSKSHEETQAVSVNHRTIRKIDIHSHFRYSRKYLPVLHKKWNMRSVLVDVSIEDSIGIARSWQPYLTHSQAHPDLFFLCSSFIGVDIDSPNFRQRIIEQLSQEISSGAKMVKVWKNFGMVTKDSSGNYIQIDDARLQPIWDFLKGKGIAVMAHIGEPEQAWRLLDPDNPHFGYYKNNPQYHAFNIPDIPSYDSIIAARDRWIENNPDLKILCAHLGSMSHDVDMVADRLDNYPNMYVEPAARFGDLARQNPKKVGAFFAKYQDRIMFGTDFGNSNPEEAMTDAELEQEKEELDANYTLLWDYLSSTDTLEIRGQTTVGLGLPASILDKVYFQNSVNFLKLE</sequence>
<dbReference type="Gene3D" id="3.20.20.140">
    <property type="entry name" value="Metal-dependent hydrolases"/>
    <property type="match status" value="1"/>
</dbReference>
<dbReference type="RefSeq" id="WP_073177437.1">
    <property type="nucleotide sequence ID" value="NZ_FQWL01000002.1"/>
</dbReference>
<dbReference type="InterPro" id="IPR006680">
    <property type="entry name" value="Amidohydro-rel"/>
</dbReference>
<dbReference type="STRING" id="570519.SAMN04488116_1283"/>
<protein>
    <submittedName>
        <fullName evidence="2">Amidohydrolase</fullName>
    </submittedName>
</protein>
<dbReference type="InterPro" id="IPR032466">
    <property type="entry name" value="Metal_Hydrolase"/>
</dbReference>
<dbReference type="EMBL" id="FQWL01000002">
    <property type="protein sequence ID" value="SHG45457.1"/>
    <property type="molecule type" value="Genomic_DNA"/>
</dbReference>
<evidence type="ECO:0000313" key="2">
    <source>
        <dbReference type="EMBL" id="SHG45457.1"/>
    </source>
</evidence>
<organism evidence="2 3">
    <name type="scientific">Flagellimonas flava</name>
    <dbReference type="NCBI Taxonomy" id="570519"/>
    <lineage>
        <taxon>Bacteria</taxon>
        <taxon>Pseudomonadati</taxon>
        <taxon>Bacteroidota</taxon>
        <taxon>Flavobacteriia</taxon>
        <taxon>Flavobacteriales</taxon>
        <taxon>Flavobacteriaceae</taxon>
        <taxon>Flagellimonas</taxon>
    </lineage>
</organism>
<dbReference type="PROSITE" id="PS51257">
    <property type="entry name" value="PROKAR_LIPOPROTEIN"/>
    <property type="match status" value="1"/>
</dbReference>
<name>A0A1M5JXY3_9FLAO</name>
<accession>A0A1M5JXY3</accession>
<gene>
    <name evidence="2" type="ORF">SAMN04488116_1283</name>
</gene>
<dbReference type="Proteomes" id="UP000184532">
    <property type="component" value="Unassembled WGS sequence"/>
</dbReference>
<dbReference type="GO" id="GO:0016787">
    <property type="term" value="F:hydrolase activity"/>
    <property type="evidence" value="ECO:0007669"/>
    <property type="project" value="UniProtKB-KW"/>
</dbReference>
<dbReference type="SUPFAM" id="SSF51556">
    <property type="entry name" value="Metallo-dependent hydrolases"/>
    <property type="match status" value="1"/>
</dbReference>
<proteinExistence type="predicted"/>
<dbReference type="Pfam" id="PF04909">
    <property type="entry name" value="Amidohydro_2"/>
    <property type="match status" value="1"/>
</dbReference>
<evidence type="ECO:0000259" key="1">
    <source>
        <dbReference type="Pfam" id="PF04909"/>
    </source>
</evidence>
<dbReference type="AlphaFoldDB" id="A0A1M5JXY3"/>
<dbReference type="OrthoDB" id="644687at2"/>
<keyword evidence="2" id="KW-0378">Hydrolase</keyword>
<feature type="domain" description="Amidohydrolase-related" evidence="1">
    <location>
        <begin position="114"/>
        <end position="304"/>
    </location>
</feature>